<name>A0A5D5ANM2_9EURY</name>
<evidence type="ECO:0008006" key="3">
    <source>
        <dbReference type="Google" id="ProtNLM"/>
    </source>
</evidence>
<keyword evidence="2" id="KW-1185">Reference proteome</keyword>
<protein>
    <recommendedName>
        <fullName evidence="3">ArsR family transcriptional regulator</fullName>
    </recommendedName>
</protein>
<gene>
    <name evidence="1" type="ORF">FYC77_02265</name>
</gene>
<organism evidence="1 2">
    <name type="scientific">Natrialba swarupiae</name>
    <dbReference type="NCBI Taxonomy" id="2448032"/>
    <lineage>
        <taxon>Archaea</taxon>
        <taxon>Methanobacteriati</taxon>
        <taxon>Methanobacteriota</taxon>
        <taxon>Stenosarchaea group</taxon>
        <taxon>Halobacteria</taxon>
        <taxon>Halobacteriales</taxon>
        <taxon>Natrialbaceae</taxon>
        <taxon>Natrialba</taxon>
    </lineage>
</organism>
<sequence length="129" mass="14647">MTVERLQNTKPTVERWNEVFEALSAEPRRQLLMTLLDAPAGRRVLLPDAAVGPAESADLTERRLELAHRHLPLLSQRGFVDWATDPFCAQRGERFDEVAAVVGIVHANVEDLPPHLVDGYRRLEDERDE</sequence>
<evidence type="ECO:0000313" key="1">
    <source>
        <dbReference type="EMBL" id="TYT63418.1"/>
    </source>
</evidence>
<dbReference type="Proteomes" id="UP000324104">
    <property type="component" value="Unassembled WGS sequence"/>
</dbReference>
<reference evidence="1 2" key="1">
    <citation type="submission" date="2019-08" db="EMBL/GenBank/DDBJ databases">
        <title>Archaea genome.</title>
        <authorList>
            <person name="Kajale S."/>
            <person name="Shouche Y."/>
            <person name="Deshpande N."/>
            <person name="Sharma A."/>
        </authorList>
    </citation>
    <scope>NUCLEOTIDE SEQUENCE [LARGE SCALE GENOMIC DNA]</scope>
    <source>
        <strain evidence="1 2">ESP3B_9</strain>
    </source>
</reference>
<evidence type="ECO:0000313" key="2">
    <source>
        <dbReference type="Proteomes" id="UP000324104"/>
    </source>
</evidence>
<dbReference type="RefSeq" id="WP_149079885.1">
    <property type="nucleotide sequence ID" value="NZ_VTAW01000002.1"/>
</dbReference>
<proteinExistence type="predicted"/>
<comment type="caution">
    <text evidence="1">The sequence shown here is derived from an EMBL/GenBank/DDBJ whole genome shotgun (WGS) entry which is preliminary data.</text>
</comment>
<accession>A0A5D5ANM2</accession>
<dbReference type="EMBL" id="VTAW01000002">
    <property type="protein sequence ID" value="TYT63418.1"/>
    <property type="molecule type" value="Genomic_DNA"/>
</dbReference>
<dbReference type="AlphaFoldDB" id="A0A5D5ANM2"/>